<evidence type="ECO:0000256" key="1">
    <source>
        <dbReference type="SAM" id="Coils"/>
    </source>
</evidence>
<keyword evidence="4" id="KW-1185">Reference proteome</keyword>
<gene>
    <name evidence="3" type="ORF">LF1_15940</name>
</gene>
<reference evidence="3 4" key="1">
    <citation type="submission" date="2019-08" db="EMBL/GenBank/DDBJ databases">
        <title>Deep-cultivation of Planctomycetes and their phenomic and genomic characterization uncovers novel biology.</title>
        <authorList>
            <person name="Wiegand S."/>
            <person name="Jogler M."/>
            <person name="Boedeker C."/>
            <person name="Pinto D."/>
            <person name="Vollmers J."/>
            <person name="Rivas-Marin E."/>
            <person name="Kohn T."/>
            <person name="Peeters S.H."/>
            <person name="Heuer A."/>
            <person name="Rast P."/>
            <person name="Oberbeckmann S."/>
            <person name="Bunk B."/>
            <person name="Jeske O."/>
            <person name="Meyerdierks A."/>
            <person name="Storesund J.E."/>
            <person name="Kallscheuer N."/>
            <person name="Luecker S."/>
            <person name="Lage O.M."/>
            <person name="Pohl T."/>
            <person name="Merkel B.J."/>
            <person name="Hornburger P."/>
            <person name="Mueller R.-W."/>
            <person name="Bruemmer F."/>
            <person name="Labrenz M."/>
            <person name="Spormann A.M."/>
            <person name="Op Den Camp H."/>
            <person name="Overmann J."/>
            <person name="Amann R."/>
            <person name="Jetten M.S.M."/>
            <person name="Mascher T."/>
            <person name="Medema M.H."/>
            <person name="Devos D.P."/>
            <person name="Kaster A.-K."/>
            <person name="Ovreas L."/>
            <person name="Rohde M."/>
            <person name="Galperin M.Y."/>
            <person name="Jogler C."/>
        </authorList>
    </citation>
    <scope>NUCLEOTIDE SEQUENCE [LARGE SCALE GENOMIC DNA]</scope>
    <source>
        <strain evidence="3 4">LF1</strain>
    </source>
</reference>
<evidence type="ECO:0000256" key="2">
    <source>
        <dbReference type="SAM" id="Phobius"/>
    </source>
</evidence>
<dbReference type="OrthoDB" id="9807941at2"/>
<evidence type="ECO:0000313" key="4">
    <source>
        <dbReference type="Proteomes" id="UP000322699"/>
    </source>
</evidence>
<dbReference type="EMBL" id="VRLW01000001">
    <property type="protein sequence ID" value="KAA1259068.1"/>
    <property type="molecule type" value="Genomic_DNA"/>
</dbReference>
<name>A0A5B1CD29_9BACT</name>
<organism evidence="3 4">
    <name type="scientific">Rubripirellula obstinata</name>
    <dbReference type="NCBI Taxonomy" id="406547"/>
    <lineage>
        <taxon>Bacteria</taxon>
        <taxon>Pseudomonadati</taxon>
        <taxon>Planctomycetota</taxon>
        <taxon>Planctomycetia</taxon>
        <taxon>Pirellulales</taxon>
        <taxon>Pirellulaceae</taxon>
        <taxon>Rubripirellula</taxon>
    </lineage>
</organism>
<dbReference type="Proteomes" id="UP000322699">
    <property type="component" value="Unassembled WGS sequence"/>
</dbReference>
<proteinExistence type="predicted"/>
<dbReference type="Gene3D" id="1.10.150.20">
    <property type="entry name" value="5' to 3' exonuclease, C-terminal subdomain"/>
    <property type="match status" value="1"/>
</dbReference>
<dbReference type="RefSeq" id="WP_068262070.1">
    <property type="nucleotide sequence ID" value="NZ_LWSK01000032.1"/>
</dbReference>
<comment type="caution">
    <text evidence="3">The sequence shown here is derived from an EMBL/GenBank/DDBJ whole genome shotgun (WGS) entry which is preliminary data.</text>
</comment>
<accession>A0A5B1CD29</accession>
<keyword evidence="2" id="KW-0812">Transmembrane</keyword>
<keyword evidence="2" id="KW-0472">Membrane</keyword>
<keyword evidence="1" id="KW-0175">Coiled coil</keyword>
<sequence length="250" mass="27885">MISFTTPAAFSLLALTSYEVLAGLASIYLGLIVCWGTYWLFFGVSQKKRDSQILAIKSQVYLQQKENAAMQLELNNTVEAFVSCNHRLQTLQLEFTDLQHRIEQLESAQYELEQQAIVHAEQASAVATLSLYEDAESANQDNASEVGFTSEVIAAEDSTTRIDPELGLVYTEAPERCDDLTEIWGIGGVNQQKLYENGVYLMEQIADWTPENCEAFNAILGFKGRIEREQWVTQAAGHVSSQVDSIREAA</sequence>
<feature type="coiled-coil region" evidence="1">
    <location>
        <begin position="88"/>
        <end position="115"/>
    </location>
</feature>
<feature type="transmembrane region" description="Helical" evidence="2">
    <location>
        <begin position="20"/>
        <end position="41"/>
    </location>
</feature>
<dbReference type="AlphaFoldDB" id="A0A5B1CD29"/>
<evidence type="ECO:0000313" key="3">
    <source>
        <dbReference type="EMBL" id="KAA1259068.1"/>
    </source>
</evidence>
<protein>
    <submittedName>
        <fullName evidence="3">NADH dehydrogenase subunit E</fullName>
    </submittedName>
</protein>
<keyword evidence="2" id="KW-1133">Transmembrane helix</keyword>